<reference evidence="2" key="1">
    <citation type="submission" date="2020-03" db="EMBL/GenBank/DDBJ databases">
        <title>Castanea mollissima Vanexum genome sequencing.</title>
        <authorList>
            <person name="Staton M."/>
        </authorList>
    </citation>
    <scope>NUCLEOTIDE SEQUENCE</scope>
    <source>
        <tissue evidence="2">Leaf</tissue>
    </source>
</reference>
<dbReference type="Proteomes" id="UP000737018">
    <property type="component" value="Unassembled WGS sequence"/>
</dbReference>
<comment type="caution">
    <text evidence="2">The sequence shown here is derived from an EMBL/GenBank/DDBJ whole genome shotgun (WGS) entry which is preliminary data.</text>
</comment>
<evidence type="ECO:0000256" key="1">
    <source>
        <dbReference type="SAM" id="MobiDB-lite"/>
    </source>
</evidence>
<accession>A0A8J4Q9L4</accession>
<protein>
    <submittedName>
        <fullName evidence="2">Uncharacterized protein</fullName>
    </submittedName>
</protein>
<feature type="compositionally biased region" description="Basic and acidic residues" evidence="1">
    <location>
        <begin position="1"/>
        <end position="10"/>
    </location>
</feature>
<proteinExistence type="predicted"/>
<feature type="region of interest" description="Disordered" evidence="1">
    <location>
        <begin position="1"/>
        <end position="54"/>
    </location>
</feature>
<evidence type="ECO:0000313" key="2">
    <source>
        <dbReference type="EMBL" id="KAF3943524.1"/>
    </source>
</evidence>
<name>A0A8J4Q9L4_9ROSI</name>
<dbReference type="AlphaFoldDB" id="A0A8J4Q9L4"/>
<organism evidence="2 3">
    <name type="scientific">Castanea mollissima</name>
    <name type="common">Chinese chestnut</name>
    <dbReference type="NCBI Taxonomy" id="60419"/>
    <lineage>
        <taxon>Eukaryota</taxon>
        <taxon>Viridiplantae</taxon>
        <taxon>Streptophyta</taxon>
        <taxon>Embryophyta</taxon>
        <taxon>Tracheophyta</taxon>
        <taxon>Spermatophyta</taxon>
        <taxon>Magnoliopsida</taxon>
        <taxon>eudicotyledons</taxon>
        <taxon>Gunneridae</taxon>
        <taxon>Pentapetalae</taxon>
        <taxon>rosids</taxon>
        <taxon>fabids</taxon>
        <taxon>Fagales</taxon>
        <taxon>Fagaceae</taxon>
        <taxon>Castanea</taxon>
    </lineage>
</organism>
<sequence length="112" mass="12537">MEKKIQDVFKADANGEEESIDQPMVGNTTCPALDGFKSDSDSGNEAQDPGDEDLPMGVMIGVHLQCPITLSMIIQTPICINHQRRQERLDPTLENNLDAKIKTIYFWTLFPD</sequence>
<keyword evidence="3" id="KW-1185">Reference proteome</keyword>
<gene>
    <name evidence="2" type="ORF">CMV_029927</name>
</gene>
<evidence type="ECO:0000313" key="3">
    <source>
        <dbReference type="Proteomes" id="UP000737018"/>
    </source>
</evidence>
<dbReference type="EMBL" id="JRKL02012881">
    <property type="protein sequence ID" value="KAF3943524.1"/>
    <property type="molecule type" value="Genomic_DNA"/>
</dbReference>